<dbReference type="Proteomes" id="UP000019760">
    <property type="component" value="Unassembled WGS sequence"/>
</dbReference>
<comment type="caution">
    <text evidence="2">The sequence shown here is derived from an EMBL/GenBank/DDBJ whole genome shotgun (WGS) entry which is preliminary data.</text>
</comment>
<evidence type="ECO:0000256" key="1">
    <source>
        <dbReference type="SAM" id="Phobius"/>
    </source>
</evidence>
<keyword evidence="1" id="KW-0812">Transmembrane</keyword>
<feature type="transmembrane region" description="Helical" evidence="1">
    <location>
        <begin position="37"/>
        <end position="58"/>
    </location>
</feature>
<evidence type="ECO:0000313" key="2">
    <source>
        <dbReference type="EMBL" id="GAJ28279.1"/>
    </source>
</evidence>
<evidence type="ECO:0000313" key="3">
    <source>
        <dbReference type="Proteomes" id="UP000019760"/>
    </source>
</evidence>
<accession>A0A023D2I6</accession>
<name>A0A023D2I6_ACIMT</name>
<dbReference type="EMBL" id="BAND01000018">
    <property type="protein sequence ID" value="GAJ28279.1"/>
    <property type="molecule type" value="Genomic_DNA"/>
</dbReference>
<feature type="transmembrane region" description="Helical" evidence="1">
    <location>
        <begin position="70"/>
        <end position="89"/>
    </location>
</feature>
<protein>
    <submittedName>
        <fullName evidence="2">Uncharacterized protein</fullName>
    </submittedName>
</protein>
<reference evidence="2 3" key="2">
    <citation type="journal article" date="2014" name="FEMS Microbiol. Lett.">
        <title>Draft genomic DNA sequence of the facultatively methylotrophic bacterium Acidomonas methanolica type strain MB58.</title>
        <authorList>
            <person name="Higashiura N."/>
            <person name="Hadano H."/>
            <person name="Hirakawa H."/>
            <person name="Matsutani M."/>
            <person name="Takabe S."/>
            <person name="Matsushita K."/>
            <person name="Azuma Y."/>
        </authorList>
    </citation>
    <scope>NUCLEOTIDE SEQUENCE [LARGE SCALE GENOMIC DNA]</scope>
    <source>
        <strain evidence="2 3">MB58</strain>
    </source>
</reference>
<dbReference type="OrthoDB" id="7275540at2"/>
<keyword evidence="3" id="KW-1185">Reference proteome</keyword>
<gene>
    <name evidence="2" type="ORF">Amme_018_004</name>
</gene>
<reference evidence="3" key="1">
    <citation type="journal article" date="2014" name="FEMS Microbiol. Lett.">
        <title>Draft Genomic DNA Sequence of the Facultatively Methylotrophic Bacterium Acidomonas methanolica type strain MB58.</title>
        <authorList>
            <person name="Higashiura N."/>
            <person name="Hadano H."/>
            <person name="Hirakawa H."/>
            <person name="Matsutani M."/>
            <person name="Takabe S."/>
            <person name="Matsushita K."/>
            <person name="Azuma Y."/>
        </authorList>
    </citation>
    <scope>NUCLEOTIDE SEQUENCE [LARGE SCALE GENOMIC DNA]</scope>
    <source>
        <strain evidence="3">MB58</strain>
    </source>
</reference>
<proteinExistence type="predicted"/>
<organism evidence="2 3">
    <name type="scientific">Acidomonas methanolica NBRC 104435</name>
    <dbReference type="NCBI Taxonomy" id="1231351"/>
    <lineage>
        <taxon>Bacteria</taxon>
        <taxon>Pseudomonadati</taxon>
        <taxon>Pseudomonadota</taxon>
        <taxon>Alphaproteobacteria</taxon>
        <taxon>Acetobacterales</taxon>
        <taxon>Acetobacteraceae</taxon>
        <taxon>Acidomonas</taxon>
    </lineage>
</organism>
<keyword evidence="1" id="KW-0472">Membrane</keyword>
<sequence length="90" mass="9596">MTAADGVVALNSASPAANADAVGDKAVREHGKVRLRIIAMVVSIILAHAFVALALHYTWMDDDNNFHTSYLSFGAAILCFVVFSVCVGMR</sequence>
<dbReference type="AlphaFoldDB" id="A0A023D2I6"/>
<dbReference type="RefSeq" id="WP_052511699.1">
    <property type="nucleotide sequence ID" value="NZ_BAND01000018.1"/>
</dbReference>
<keyword evidence="1" id="KW-1133">Transmembrane helix</keyword>